<dbReference type="EMBL" id="CP047616">
    <property type="protein sequence ID" value="QIW53130.1"/>
    <property type="molecule type" value="Genomic_DNA"/>
</dbReference>
<gene>
    <name evidence="2" type="ORF">GU336_02600</name>
</gene>
<organism evidence="2 3">
    <name type="scientific">Pseudolactococcus raffinolactis</name>
    <dbReference type="NCBI Taxonomy" id="1366"/>
    <lineage>
        <taxon>Bacteria</taxon>
        <taxon>Bacillati</taxon>
        <taxon>Bacillota</taxon>
        <taxon>Bacilli</taxon>
        <taxon>Lactobacillales</taxon>
        <taxon>Streptococcaceae</taxon>
        <taxon>Pseudolactococcus</taxon>
    </lineage>
</organism>
<accession>A0A6H0UAB2</accession>
<dbReference type="Pfam" id="PF16935">
    <property type="entry name" value="Hol_Tox"/>
    <property type="match status" value="1"/>
</dbReference>
<evidence type="ECO:0000256" key="1">
    <source>
        <dbReference type="SAM" id="Phobius"/>
    </source>
</evidence>
<keyword evidence="1" id="KW-0812">Transmembrane</keyword>
<keyword evidence="1" id="KW-0472">Membrane</keyword>
<name>A0A6H0UAB2_9LACT</name>
<sequence>MSALETIELLLGFGMFIIALIQLIVNLPKNDKK</sequence>
<reference evidence="2 3" key="1">
    <citation type="submission" date="2019-12" db="EMBL/GenBank/DDBJ databases">
        <title>Whole genome sequences of Lactococcus raffinolactis strains isolated from sewage.</title>
        <authorList>
            <person name="Ybazeta G."/>
            <person name="Ross M."/>
            <person name="Brabant-Kirwan D."/>
            <person name="Saleh M."/>
            <person name="Dillon J.A."/>
            <person name="Splinter K."/>
            <person name="Nokhbeh R."/>
        </authorList>
    </citation>
    <scope>NUCLEOTIDE SEQUENCE [LARGE SCALE GENOMIC DNA]</scope>
    <source>
        <strain evidence="2 3">Lr_19_5</strain>
    </source>
</reference>
<dbReference type="AlphaFoldDB" id="A0A6H0UAB2"/>
<protein>
    <submittedName>
        <fullName evidence="2">Putative holin-like toxin</fullName>
    </submittedName>
</protein>
<keyword evidence="1" id="KW-1133">Transmembrane helix</keyword>
<dbReference type="RefSeq" id="WP_167838405.1">
    <property type="nucleotide sequence ID" value="NZ_CP047616.1"/>
</dbReference>
<dbReference type="Proteomes" id="UP000501945">
    <property type="component" value="Chromosome"/>
</dbReference>
<dbReference type="InterPro" id="IPR031616">
    <property type="entry name" value="BsrE-like"/>
</dbReference>
<evidence type="ECO:0000313" key="2">
    <source>
        <dbReference type="EMBL" id="QIW53130.1"/>
    </source>
</evidence>
<feature type="transmembrane region" description="Helical" evidence="1">
    <location>
        <begin position="6"/>
        <end position="27"/>
    </location>
</feature>
<evidence type="ECO:0000313" key="3">
    <source>
        <dbReference type="Proteomes" id="UP000501945"/>
    </source>
</evidence>
<proteinExistence type="predicted"/>